<feature type="compositionally biased region" description="Acidic residues" evidence="1">
    <location>
        <begin position="216"/>
        <end position="229"/>
    </location>
</feature>
<feature type="compositionally biased region" description="Basic residues" evidence="1">
    <location>
        <begin position="258"/>
        <end position="270"/>
    </location>
</feature>
<feature type="domain" description="Transcription elongation factor Eaf N-terminal" evidence="2">
    <location>
        <begin position="19"/>
        <end position="135"/>
    </location>
</feature>
<feature type="compositionally biased region" description="Basic and acidic residues" evidence="1">
    <location>
        <begin position="239"/>
        <end position="257"/>
    </location>
</feature>
<proteinExistence type="predicted"/>
<dbReference type="OrthoDB" id="3998262at2759"/>
<evidence type="ECO:0000313" key="3">
    <source>
        <dbReference type="EMBL" id="PVH22426.1"/>
    </source>
</evidence>
<feature type="compositionally biased region" description="Polar residues" evidence="1">
    <location>
        <begin position="293"/>
        <end position="309"/>
    </location>
</feature>
<dbReference type="RefSeq" id="XP_025343366.1">
    <property type="nucleotide sequence ID" value="XM_025488599.1"/>
</dbReference>
<evidence type="ECO:0000256" key="1">
    <source>
        <dbReference type="SAM" id="MobiDB-lite"/>
    </source>
</evidence>
<feature type="compositionally biased region" description="Acidic residues" evidence="1">
    <location>
        <begin position="311"/>
        <end position="321"/>
    </location>
</feature>
<dbReference type="VEuPathDB" id="FungiDB:CXQ85_004995"/>
<accession>A0A2V1AY37</accession>
<name>A0A2V1AY37_9ASCO</name>
<dbReference type="Proteomes" id="UP000244309">
    <property type="component" value="Unassembled WGS sequence"/>
</dbReference>
<comment type="caution">
    <text evidence="3">The sequence shown here is derived from an EMBL/GenBank/DDBJ whole genome shotgun (WGS) entry which is preliminary data.</text>
</comment>
<dbReference type="Pfam" id="PF09816">
    <property type="entry name" value="EAF"/>
    <property type="match status" value="1"/>
</dbReference>
<feature type="region of interest" description="Disordered" evidence="1">
    <location>
        <begin position="148"/>
        <end position="377"/>
    </location>
</feature>
<evidence type="ECO:0000313" key="4">
    <source>
        <dbReference type="Proteomes" id="UP000244309"/>
    </source>
</evidence>
<sequence>MHIPDGEYDIDLSVLAYAGDSPDSAAGSSSNGPLALRYGFVPDSMSQTSPLKLYRDDQTCVLEAQSSSKLHKTGKAPSVIFEGIQQRQRPSGANGPGPGPDSYYLAFQPPASENGTVKVSLQQLANTIRMSKSRNAEKWRDAIVEWQKAPEDGIHIPKVKKETPALRKSQDKASARPQQPKKKSPQQQQAVAKSEPKKRAAKRPPAATPESKDIINMEDFEDLESDAEQPDLMAGSALKEVKAPAKQSEPKRQEQERKKPKAARQSKKAKKESGDVDMDDDFKDLEDQLQEVLESTPSESSPNTFGNTFSESDEDDEDDDDGRGSQKIVINMTDEPEPSKKPIGRNGPGSQPNGKPMSLRELYGGSKTEDFSSSEEE</sequence>
<dbReference type="STRING" id="45357.A0A2V1AY37"/>
<dbReference type="EMBL" id="PKFO01000008">
    <property type="protein sequence ID" value="PVH22426.1"/>
    <property type="molecule type" value="Genomic_DNA"/>
</dbReference>
<evidence type="ECO:0000259" key="2">
    <source>
        <dbReference type="Pfam" id="PF09816"/>
    </source>
</evidence>
<dbReference type="GeneID" id="37010325"/>
<feature type="compositionally biased region" description="Acidic residues" evidence="1">
    <location>
        <begin position="275"/>
        <end position="289"/>
    </location>
</feature>
<dbReference type="InterPro" id="IPR019194">
    <property type="entry name" value="Tscrpt_elong_fac_Eaf_N"/>
</dbReference>
<dbReference type="AlphaFoldDB" id="A0A2V1AY37"/>
<organism evidence="3 4">
    <name type="scientific">Candidozyma haemuli</name>
    <dbReference type="NCBI Taxonomy" id="45357"/>
    <lineage>
        <taxon>Eukaryota</taxon>
        <taxon>Fungi</taxon>
        <taxon>Dikarya</taxon>
        <taxon>Ascomycota</taxon>
        <taxon>Saccharomycotina</taxon>
        <taxon>Pichiomycetes</taxon>
        <taxon>Metschnikowiaceae</taxon>
        <taxon>Candidozyma</taxon>
    </lineage>
</organism>
<protein>
    <recommendedName>
        <fullName evidence="2">Transcription elongation factor Eaf N-terminal domain-containing protein</fullName>
    </recommendedName>
</protein>
<gene>
    <name evidence="3" type="ORF">CXQ85_004995</name>
</gene>
<keyword evidence="4" id="KW-1185">Reference proteome</keyword>
<reference evidence="3 4" key="1">
    <citation type="submission" date="2017-12" db="EMBL/GenBank/DDBJ databases">
        <title>Genome Sequence of a Multidrug-Resistant Candida haemulonii Isolate from a Patient with Chronic Leg Ulcers in Israel.</title>
        <authorList>
            <person name="Chow N.A."/>
            <person name="Gade L."/>
            <person name="Batra D."/>
            <person name="Rowe L.A."/>
            <person name="Ben-Ami R."/>
            <person name="Loparev V.N."/>
            <person name="Litvintseva A.P."/>
        </authorList>
    </citation>
    <scope>NUCLEOTIDE SEQUENCE [LARGE SCALE GENOMIC DNA]</scope>
    <source>
        <strain evidence="3 4">B11899</strain>
    </source>
</reference>
<feature type="region of interest" description="Disordered" evidence="1">
    <location>
        <begin position="65"/>
        <end position="109"/>
    </location>
</feature>
<feature type="compositionally biased region" description="Basic and acidic residues" evidence="1">
    <location>
        <begin position="148"/>
        <end position="174"/>
    </location>
</feature>